<evidence type="ECO:0000313" key="2">
    <source>
        <dbReference type="Proteomes" id="UP000261948"/>
    </source>
</evidence>
<protein>
    <submittedName>
        <fullName evidence="1">Uncharacterized protein</fullName>
    </submittedName>
</protein>
<accession>A0A373F3B7</accession>
<keyword evidence="2" id="KW-1185">Reference proteome</keyword>
<sequence length="77" mass="8834">MSISLRTSTYEIPERVKVITRDCTGVRCQSLLFRESEEGLAKEVARRARQIVPKRKRQTILRLRGTKYGLKNDGAQA</sequence>
<dbReference type="AlphaFoldDB" id="A0A373F3B7"/>
<evidence type="ECO:0000313" key="1">
    <source>
        <dbReference type="EMBL" id="RGE38447.1"/>
    </source>
</evidence>
<name>A0A373F3B7_COMTE</name>
<dbReference type="Proteomes" id="UP000261948">
    <property type="component" value="Unassembled WGS sequence"/>
</dbReference>
<comment type="caution">
    <text evidence="1">The sequence shown here is derived from an EMBL/GenBank/DDBJ whole genome shotgun (WGS) entry which is preliminary data.</text>
</comment>
<dbReference type="EMBL" id="QURR01000068">
    <property type="protein sequence ID" value="RGE38447.1"/>
    <property type="molecule type" value="Genomic_DNA"/>
</dbReference>
<gene>
    <name evidence="1" type="ORF">DZC30_22610</name>
</gene>
<proteinExistence type="predicted"/>
<organism evidence="1 2">
    <name type="scientific">Comamonas testosteroni</name>
    <name type="common">Pseudomonas testosteroni</name>
    <dbReference type="NCBI Taxonomy" id="285"/>
    <lineage>
        <taxon>Bacteria</taxon>
        <taxon>Pseudomonadati</taxon>
        <taxon>Pseudomonadota</taxon>
        <taxon>Betaproteobacteria</taxon>
        <taxon>Burkholderiales</taxon>
        <taxon>Comamonadaceae</taxon>
        <taxon>Comamonas</taxon>
    </lineage>
</organism>
<reference evidence="1 2" key="1">
    <citation type="submission" date="2018-08" db="EMBL/GenBank/DDBJ databases">
        <title>Comamonas testosteroni strain SWCO2.</title>
        <authorList>
            <person name="Jiang N."/>
            <person name="Zhang X.Z."/>
        </authorList>
    </citation>
    <scope>NUCLEOTIDE SEQUENCE [LARGE SCALE GENOMIC DNA]</scope>
    <source>
        <strain evidence="1 2">SWCO2</strain>
    </source>
</reference>